<dbReference type="GO" id="GO:0005783">
    <property type="term" value="C:endoplasmic reticulum"/>
    <property type="evidence" value="ECO:0007669"/>
    <property type="project" value="TreeGrafter"/>
</dbReference>
<dbReference type="InterPro" id="IPR023214">
    <property type="entry name" value="HAD_sf"/>
</dbReference>
<evidence type="ECO:0000256" key="12">
    <source>
        <dbReference type="PIRSR" id="PIRSR606539-1"/>
    </source>
</evidence>
<feature type="transmembrane region" description="Helical" evidence="15">
    <location>
        <begin position="1298"/>
        <end position="1321"/>
    </location>
</feature>
<dbReference type="SUPFAM" id="SSF81660">
    <property type="entry name" value="Metal cation-transporting ATPase, ATP-binding domain N"/>
    <property type="match status" value="1"/>
</dbReference>
<feature type="binding site" evidence="13">
    <location>
        <position position="1162"/>
    </location>
    <ligand>
        <name>ATP</name>
        <dbReference type="ChEBI" id="CHEBI:30616"/>
    </ligand>
</feature>
<name>A0A836FLJ8_9HYME</name>
<dbReference type="Pfam" id="PF07841">
    <property type="entry name" value="DM4_12"/>
    <property type="match status" value="1"/>
</dbReference>
<dbReference type="InterPro" id="IPR006631">
    <property type="entry name" value="DM4_12"/>
</dbReference>
<feature type="binding site" evidence="14">
    <location>
        <position position="753"/>
    </location>
    <ligand>
        <name>Mg(2+)</name>
        <dbReference type="ChEBI" id="CHEBI:18420"/>
    </ligand>
</feature>
<dbReference type="InterPro" id="IPR006539">
    <property type="entry name" value="P-type_ATPase_IV"/>
</dbReference>
<dbReference type="InterPro" id="IPR036412">
    <property type="entry name" value="HAD-like_sf"/>
</dbReference>
<feature type="binding site" evidence="13">
    <location>
        <position position="751"/>
    </location>
    <ligand>
        <name>ATP</name>
        <dbReference type="ChEBI" id="CHEBI:30616"/>
    </ligand>
</feature>
<feature type="binding site" evidence="13">
    <location>
        <position position="908"/>
    </location>
    <ligand>
        <name>ATP</name>
        <dbReference type="ChEBI" id="CHEBI:30616"/>
    </ligand>
</feature>
<evidence type="ECO:0000256" key="2">
    <source>
        <dbReference type="ARBA" id="ARBA00008109"/>
    </source>
</evidence>
<dbReference type="Gene3D" id="3.40.1110.10">
    <property type="entry name" value="Calcium-transporting ATPase, cytoplasmic domain N"/>
    <property type="match status" value="1"/>
</dbReference>
<dbReference type="GO" id="GO:0000287">
    <property type="term" value="F:magnesium ion binding"/>
    <property type="evidence" value="ECO:0007669"/>
    <property type="project" value="UniProtKB-UniRule"/>
</dbReference>
<dbReference type="SUPFAM" id="SSF56784">
    <property type="entry name" value="HAD-like"/>
    <property type="match status" value="1"/>
</dbReference>
<keyword evidence="6 13" id="KW-0067">ATP-binding</keyword>
<dbReference type="Pfam" id="PF16212">
    <property type="entry name" value="PhoLip_ATPase_C"/>
    <property type="match status" value="1"/>
</dbReference>
<gene>
    <name evidence="17" type="primary">Atp11b</name>
    <name evidence="17" type="ORF">G6Z78_0002799</name>
</gene>
<evidence type="ECO:0000256" key="14">
    <source>
        <dbReference type="PIRSR" id="PIRSR606539-3"/>
    </source>
</evidence>
<feature type="binding site" evidence="14">
    <location>
        <position position="1162"/>
    </location>
    <ligand>
        <name>Mg(2+)</name>
        <dbReference type="ChEBI" id="CHEBI:18420"/>
    </ligand>
</feature>
<dbReference type="Proteomes" id="UP000668214">
    <property type="component" value="Unassembled WGS sequence"/>
</dbReference>
<evidence type="ECO:0000256" key="4">
    <source>
        <dbReference type="ARBA" id="ARBA00022723"/>
    </source>
</evidence>
<dbReference type="InterPro" id="IPR023298">
    <property type="entry name" value="ATPase_P-typ_TM_dom_sf"/>
</dbReference>
<feature type="binding site" evidence="13">
    <location>
        <position position="1131"/>
    </location>
    <ligand>
        <name>ATP</name>
        <dbReference type="ChEBI" id="CHEBI:30616"/>
    </ligand>
</feature>
<dbReference type="PANTHER" id="PTHR24092">
    <property type="entry name" value="PROBABLE PHOSPHOLIPID-TRANSPORTING ATPASE"/>
    <property type="match status" value="1"/>
</dbReference>
<comment type="caution">
    <text evidence="17">The sequence shown here is derived from an EMBL/GenBank/DDBJ whole genome shotgun (WGS) entry which is preliminary data.</text>
</comment>
<dbReference type="PROSITE" id="PS00154">
    <property type="entry name" value="ATPASE_E1_E2"/>
    <property type="match status" value="1"/>
</dbReference>
<feature type="binding site" evidence="14">
    <location>
        <position position="751"/>
    </location>
    <ligand>
        <name>Mg(2+)</name>
        <dbReference type="ChEBI" id="CHEBI:18420"/>
    </ligand>
</feature>
<dbReference type="NCBIfam" id="TIGR01494">
    <property type="entry name" value="ATPase_P-type"/>
    <property type="match status" value="1"/>
</dbReference>
<evidence type="ECO:0000256" key="13">
    <source>
        <dbReference type="PIRSR" id="PIRSR606539-2"/>
    </source>
</evidence>
<sequence>MSIQSPAKCEIRSVIRYLVWKGKTPVEVYNEVKTAYGDKGMNRTSVFKWCREFKNGRTSVHDDQRSGRPSILTDDIVEKIENALRDDRRLTMDELSAMFPQISRSLLHETITETLGYRKLSARWVPKQLTDQHKLNQVEAGQEFLRRYKLHGDEFLRSIVTGDETWVEKSFQLTRRKQKNKKRDKMQREIKSETLIRYDHAIGRIGSFIYTRGLSRSCILPSRNAQSLFWISLIATAPNYVMMLALSIWYFMKSTHVIGVKNITHGISKHIRSIGFPEGSDTGIFFALGIPLDIPDKSVAVSFYFEANYALPFEFNSSYFYEGTYYAKRSLSRQLVYKVFTSKIDSFGYPGLDCLLRTICEAGKYSLNENGVLGDILRIIFTTFWRTEKRPLYAQRHDKVILLHDNARPHVAKPVKTYLETLKWEVLPHPPYSPDIAPSDFHLFRSMAHGLADRSFHSYEEAEKWIDSWIASKDMSFFRRGIYVLPERWSKVVEIDESTVSKRLKGLGMIQKQGHWVPYELLLLCIWWDQQGVIYTLHVPKVVSAMSLTDIVAMQATITCQEPLANLYIFHGKLEINDGDKTTNGHLTIENLLLRGSRLKDTEYVVGCAVYTGQDTKLSLNSKIISNKFSTAEKSINKYLIIYVMILLTEVVMCTILKLYVDTQQVWERYLGPLSKVNFCTLIKDILSFLVLFNYIVPISLYVTIEMQKFLGSIFFGWDLDMYDKDNNQPALANSSDLNEELGQVEYLFTDKTGTLTENLMVFRRCSVNGNVYMEKDCDGNLHLLPPNGNETEAIKMSSWEGGIWHFMISISLCHLVQIAPSSLRPKVIARRTLFRESFRLKKVTRVNSSLMMHPDLPEYQAASADEKALVEASARCGVVLQKNTNEHIHIKTDNSNLIFQKLEILEFSSERKRMSVIVKDTSGDIWLYCKGADSAVMPLITKGETQKTNAHVADFSMRGLRTLVVAYKKMNQSEYENLIHNIEEARQIIGAERETHITCAYNLMESGLTLLGVTAVEDRLQDKVEETLECLRVAGIKIWVLTGDKAETAENIAFLCGHFKKGTEVLRLMNETSGQACLLILTSFERKIKLEPYKQYGLIIDGVSVAATLRNCPELLKSVGMACEAVVCCRLTPLQKSEIVHLIKTARNQPHTAAIGDGGNDVSMIQEAHVGIGILGKEGRQASMSADFAFTKFKYLRKALLVHGHWYYLRISILTQFFFYKNVVFITPQVLFGIHNGFSTQELYDGMFLMTFNLIFTSLPILMYGLLEQNYNAKKLMEHPYLYKLNKNNYLMSRSQFIIWMFLGMWHACITYFTVFAITSINPTYLYDNTPVGHWVFSTCIFHIVTLLVNLQIFLRSVYWTIPFVLSVLLSELVFFVTTVGYSGLNIKYDGDMYGVFQKLLLSLSFWLLTIFIIITCLILDYLWLTYNTYRPLKILRKNEESPQVITCSNDDDHRRNSSQTKNCMFPWRGSFSLQKDK</sequence>
<keyword evidence="5 13" id="KW-0547">Nucleotide-binding</keyword>
<accession>A0A836FLJ8</accession>
<evidence type="ECO:0000256" key="6">
    <source>
        <dbReference type="ARBA" id="ARBA00022840"/>
    </source>
</evidence>
<comment type="subcellular location">
    <subcellularLocation>
        <location evidence="1 15">Membrane</location>
        <topology evidence="1 15">Multi-pass membrane protein</topology>
    </subcellularLocation>
</comment>
<feature type="non-terminal residue" evidence="17">
    <location>
        <position position="1"/>
    </location>
</feature>
<dbReference type="InterPro" id="IPR001757">
    <property type="entry name" value="P_typ_ATPase"/>
</dbReference>
<dbReference type="PANTHER" id="PTHR24092:SF175">
    <property type="entry name" value="PHOSPHOLIPID-TRANSPORTING ATPASE"/>
    <property type="match status" value="1"/>
</dbReference>
<feature type="binding site" evidence="13">
    <location>
        <position position="1045"/>
    </location>
    <ligand>
        <name>ATP</name>
        <dbReference type="ChEBI" id="CHEBI:30616"/>
    </ligand>
</feature>
<dbReference type="GO" id="GO:0003676">
    <property type="term" value="F:nucleic acid binding"/>
    <property type="evidence" value="ECO:0007669"/>
    <property type="project" value="InterPro"/>
</dbReference>
<dbReference type="SFLD" id="SFLDS00003">
    <property type="entry name" value="Haloacid_Dehalogenase"/>
    <property type="match status" value="1"/>
</dbReference>
<feature type="binding site" evidence="13">
    <location>
        <position position="962"/>
    </location>
    <ligand>
        <name>ATP</name>
        <dbReference type="ChEBI" id="CHEBI:30616"/>
    </ligand>
</feature>
<keyword evidence="3 15" id="KW-0812">Transmembrane</keyword>
<feature type="binding site" evidence="13">
    <location>
        <position position="1137"/>
    </location>
    <ligand>
        <name>ATP</name>
        <dbReference type="ChEBI" id="CHEBI:30616"/>
    </ligand>
</feature>
<keyword evidence="8 15" id="KW-1278">Translocase</keyword>
<feature type="transmembrane region" description="Helical" evidence="15">
    <location>
        <begin position="1405"/>
        <end position="1426"/>
    </location>
</feature>
<dbReference type="SFLD" id="SFLDF00027">
    <property type="entry name" value="p-type_atpase"/>
    <property type="match status" value="1"/>
</dbReference>
<dbReference type="Gene3D" id="3.40.50.1000">
    <property type="entry name" value="HAD superfamily/HAD-like"/>
    <property type="match status" value="2"/>
</dbReference>
<keyword evidence="10 15" id="KW-0472">Membrane</keyword>
<proteinExistence type="inferred from homology"/>
<evidence type="ECO:0000256" key="10">
    <source>
        <dbReference type="ARBA" id="ARBA00023136"/>
    </source>
</evidence>
<dbReference type="Pfam" id="PF13246">
    <property type="entry name" value="Cation_ATPase"/>
    <property type="match status" value="1"/>
</dbReference>
<dbReference type="GO" id="GO:0005524">
    <property type="term" value="F:ATP binding"/>
    <property type="evidence" value="ECO:0007669"/>
    <property type="project" value="UniProtKB-UniRule"/>
</dbReference>
<feature type="transmembrane region" description="Helical" evidence="15">
    <location>
        <begin position="686"/>
        <end position="705"/>
    </location>
</feature>
<feature type="binding site" evidence="13">
    <location>
        <position position="867"/>
    </location>
    <ligand>
        <name>ATP</name>
        <dbReference type="ChEBI" id="CHEBI:30616"/>
    </ligand>
</feature>
<dbReference type="GO" id="GO:0045332">
    <property type="term" value="P:phospholipid translocation"/>
    <property type="evidence" value="ECO:0007669"/>
    <property type="project" value="TreeGrafter"/>
</dbReference>
<dbReference type="EC" id="7.6.2.1" evidence="15"/>
<dbReference type="InterPro" id="IPR018303">
    <property type="entry name" value="ATPase_P-typ_P_site"/>
</dbReference>
<feature type="transmembrane region" description="Helical" evidence="15">
    <location>
        <begin position="228"/>
        <end position="251"/>
    </location>
</feature>
<dbReference type="Gene3D" id="3.30.420.10">
    <property type="entry name" value="Ribonuclease H-like superfamily/Ribonuclease H"/>
    <property type="match status" value="2"/>
</dbReference>
<dbReference type="FunFam" id="3.40.50.1000:FF:000034">
    <property type="entry name" value="Phospholipid-transporting ATPase"/>
    <property type="match status" value="1"/>
</dbReference>
<feature type="binding site" evidence="13">
    <location>
        <position position="752"/>
    </location>
    <ligand>
        <name>ATP</name>
        <dbReference type="ChEBI" id="CHEBI:30616"/>
    </ligand>
</feature>
<feature type="domain" description="P-type ATPase C-terminal" evidence="16">
    <location>
        <begin position="1185"/>
        <end position="1430"/>
    </location>
</feature>
<comment type="cofactor">
    <cofactor evidence="14">
        <name>Mg(2+)</name>
        <dbReference type="ChEBI" id="CHEBI:18420"/>
    </cofactor>
</comment>
<dbReference type="InterPro" id="IPR044492">
    <property type="entry name" value="P_typ_ATPase_HD_dom"/>
</dbReference>
<feature type="transmembrane region" description="Helical" evidence="15">
    <location>
        <begin position="1359"/>
        <end position="1385"/>
    </location>
</feature>
<feature type="binding site" evidence="14">
    <location>
        <position position="1158"/>
    </location>
    <ligand>
        <name>Mg(2+)</name>
        <dbReference type="ChEBI" id="CHEBI:18420"/>
    </ligand>
</feature>
<feature type="active site" description="4-aspartylphosphate intermediate" evidence="12">
    <location>
        <position position="751"/>
    </location>
</feature>
<dbReference type="Gene3D" id="1.20.1110.10">
    <property type="entry name" value="Calcium-transporting ATPase, transmembrane domain"/>
    <property type="match status" value="1"/>
</dbReference>
<evidence type="ECO:0000313" key="18">
    <source>
        <dbReference type="Proteomes" id="UP000668214"/>
    </source>
</evidence>
<dbReference type="InterPro" id="IPR036397">
    <property type="entry name" value="RNaseH_sf"/>
</dbReference>
<feature type="binding site" evidence="13">
    <location>
        <position position="753"/>
    </location>
    <ligand>
        <name>ATP</name>
        <dbReference type="ChEBI" id="CHEBI:30616"/>
    </ligand>
</feature>
<keyword evidence="18" id="KW-1185">Reference proteome</keyword>
<evidence type="ECO:0000256" key="9">
    <source>
        <dbReference type="ARBA" id="ARBA00022989"/>
    </source>
</evidence>
<reference evidence="17" key="1">
    <citation type="submission" date="2020-02" db="EMBL/GenBank/DDBJ databases">
        <title>Relaxed selection underlies rapid genomic changes in the transitions from sociality to social parasitism in ants.</title>
        <authorList>
            <person name="Bi X."/>
        </authorList>
    </citation>
    <scope>NUCLEOTIDE SEQUENCE</scope>
    <source>
        <strain evidence="17">BGI-DK2014c</strain>
        <tissue evidence="17">Whole body</tissue>
    </source>
</reference>
<evidence type="ECO:0000256" key="3">
    <source>
        <dbReference type="ARBA" id="ARBA00022692"/>
    </source>
</evidence>
<evidence type="ECO:0000256" key="7">
    <source>
        <dbReference type="ARBA" id="ARBA00022842"/>
    </source>
</evidence>
<keyword evidence="4 14" id="KW-0479">Metal-binding</keyword>
<dbReference type="EMBL" id="JAANIA010000062">
    <property type="protein sequence ID" value="KAG5327725.1"/>
    <property type="molecule type" value="Genomic_DNA"/>
</dbReference>
<feature type="binding site" evidence="13">
    <location>
        <position position="1044"/>
    </location>
    <ligand>
        <name>ATP</name>
        <dbReference type="ChEBI" id="CHEBI:30616"/>
    </ligand>
</feature>
<protein>
    <recommendedName>
        <fullName evidence="15">Phospholipid-transporting ATPase</fullName>
        <ecNumber evidence="15">7.6.2.1</ecNumber>
    </recommendedName>
</protein>
<dbReference type="GO" id="GO:0140326">
    <property type="term" value="F:ATPase-coupled intramembrane lipid transporter activity"/>
    <property type="evidence" value="ECO:0007669"/>
    <property type="project" value="UniProtKB-EC"/>
</dbReference>
<dbReference type="Gene3D" id="2.70.150.10">
    <property type="entry name" value="Calcium-transporting ATPase, cytoplasmic transduction domain A"/>
    <property type="match status" value="1"/>
</dbReference>
<dbReference type="NCBIfam" id="TIGR01652">
    <property type="entry name" value="ATPase-Plipid"/>
    <property type="match status" value="1"/>
</dbReference>
<keyword evidence="9 15" id="KW-1133">Transmembrane helix</keyword>
<feature type="transmembrane region" description="Helical" evidence="15">
    <location>
        <begin position="1248"/>
        <end position="1268"/>
    </location>
</feature>
<dbReference type="GO" id="GO:0005886">
    <property type="term" value="C:plasma membrane"/>
    <property type="evidence" value="ECO:0007669"/>
    <property type="project" value="TreeGrafter"/>
</dbReference>
<evidence type="ECO:0000256" key="8">
    <source>
        <dbReference type="ARBA" id="ARBA00022967"/>
    </source>
</evidence>
<evidence type="ECO:0000256" key="1">
    <source>
        <dbReference type="ARBA" id="ARBA00004141"/>
    </source>
</evidence>
<comment type="catalytic activity">
    <reaction evidence="11 15">
        <text>ATP + H2O + phospholipidSide 1 = ADP + phosphate + phospholipidSide 2.</text>
        <dbReference type="EC" id="7.6.2.1"/>
    </reaction>
</comment>
<feature type="transmembrane region" description="Helical" evidence="15">
    <location>
        <begin position="1333"/>
        <end position="1352"/>
    </location>
</feature>
<evidence type="ECO:0000256" key="5">
    <source>
        <dbReference type="ARBA" id="ARBA00022741"/>
    </source>
</evidence>
<keyword evidence="7 14" id="KW-0460">Magnesium</keyword>
<evidence type="ECO:0000313" key="17">
    <source>
        <dbReference type="EMBL" id="KAG5327725.1"/>
    </source>
</evidence>
<dbReference type="SUPFAM" id="SSF81665">
    <property type="entry name" value="Calcium ATPase, transmembrane domain M"/>
    <property type="match status" value="1"/>
</dbReference>
<feature type="transmembrane region" description="Helical" evidence="15">
    <location>
        <begin position="640"/>
        <end position="661"/>
    </location>
</feature>
<dbReference type="GO" id="GO:0016887">
    <property type="term" value="F:ATP hydrolysis activity"/>
    <property type="evidence" value="ECO:0007669"/>
    <property type="project" value="InterPro"/>
</dbReference>
<dbReference type="InterPro" id="IPR032630">
    <property type="entry name" value="P_typ_ATPase_c"/>
</dbReference>
<organism evidence="17 18">
    <name type="scientific">Pseudoatta argentina</name>
    <dbReference type="NCBI Taxonomy" id="621737"/>
    <lineage>
        <taxon>Eukaryota</taxon>
        <taxon>Metazoa</taxon>
        <taxon>Ecdysozoa</taxon>
        <taxon>Arthropoda</taxon>
        <taxon>Hexapoda</taxon>
        <taxon>Insecta</taxon>
        <taxon>Pterygota</taxon>
        <taxon>Neoptera</taxon>
        <taxon>Endopterygota</taxon>
        <taxon>Hymenoptera</taxon>
        <taxon>Apocrita</taxon>
        <taxon>Aculeata</taxon>
        <taxon>Formicoidea</taxon>
        <taxon>Formicidae</taxon>
        <taxon>Myrmicinae</taxon>
        <taxon>Pseudoatta</taxon>
    </lineage>
</organism>
<feature type="binding site" evidence="13">
    <location>
        <position position="931"/>
    </location>
    <ligand>
        <name>ATP</name>
        <dbReference type="ChEBI" id="CHEBI:30616"/>
    </ligand>
</feature>
<feature type="non-terminal residue" evidence="17">
    <location>
        <position position="1479"/>
    </location>
</feature>
<dbReference type="InterPro" id="IPR023299">
    <property type="entry name" value="ATPase_P-typ_cyto_dom_N"/>
</dbReference>
<dbReference type="SMART" id="SM00718">
    <property type="entry name" value="DM4_12"/>
    <property type="match status" value="1"/>
</dbReference>
<evidence type="ECO:0000256" key="15">
    <source>
        <dbReference type="RuleBase" id="RU362033"/>
    </source>
</evidence>
<evidence type="ECO:0000259" key="16">
    <source>
        <dbReference type="Pfam" id="PF16212"/>
    </source>
</evidence>
<feature type="binding site" evidence="13">
    <location>
        <position position="1043"/>
    </location>
    <ligand>
        <name>ATP</name>
        <dbReference type="ChEBI" id="CHEBI:30616"/>
    </ligand>
</feature>
<comment type="similarity">
    <text evidence="2 15">Belongs to the cation transport ATPase (P-type) (TC 3.A.3) family. Type IV subfamily.</text>
</comment>
<feature type="binding site" evidence="13">
    <location>
        <position position="1161"/>
    </location>
    <ligand>
        <name>ATP</name>
        <dbReference type="ChEBI" id="CHEBI:30616"/>
    </ligand>
</feature>
<dbReference type="SFLD" id="SFLDG00002">
    <property type="entry name" value="C1.7:_P-type_atpase_like"/>
    <property type="match status" value="1"/>
</dbReference>
<evidence type="ECO:0000256" key="11">
    <source>
        <dbReference type="ARBA" id="ARBA00034036"/>
    </source>
</evidence>